<dbReference type="InterPro" id="IPR039809">
    <property type="entry name" value="Chemokine_b/g/d"/>
</dbReference>
<reference evidence="7" key="2">
    <citation type="submission" date="2025-08" db="UniProtKB">
        <authorList>
            <consortium name="Ensembl"/>
        </authorList>
    </citation>
    <scope>IDENTIFICATION</scope>
    <source>
        <strain evidence="7">Thoroughbred</strain>
    </source>
</reference>
<dbReference type="SMART" id="SM00199">
    <property type="entry name" value="SCY"/>
    <property type="match status" value="1"/>
</dbReference>
<dbReference type="GO" id="GO:0030335">
    <property type="term" value="P:positive regulation of cell migration"/>
    <property type="evidence" value="ECO:0000318"/>
    <property type="project" value="GO_Central"/>
</dbReference>
<evidence type="ECO:0000256" key="4">
    <source>
        <dbReference type="RuleBase" id="RU361150"/>
    </source>
</evidence>
<proteinExistence type="inferred from homology"/>
<dbReference type="GO" id="GO:0006954">
    <property type="term" value="P:inflammatory response"/>
    <property type="evidence" value="ECO:0000318"/>
    <property type="project" value="GO_Central"/>
</dbReference>
<keyword evidence="3" id="KW-1015">Disulfide bond</keyword>
<protein>
    <recommendedName>
        <fullName evidence="4">C-C motif chemokine</fullName>
    </recommendedName>
</protein>
<accession>A0A9L0RAR0</accession>
<name>A0A9L0RAR0_HORSE</name>
<dbReference type="GeneTree" id="ENSGT01100000263482"/>
<keyword evidence="2 4" id="KW-0202">Cytokine</keyword>
<comment type="subcellular location">
    <subcellularLocation>
        <location evidence="4">Secreted</location>
    </subcellularLocation>
</comment>
<dbReference type="SMR" id="A0A9L0RAR0"/>
<dbReference type="OMA" id="NCATERM"/>
<organism evidence="7 8">
    <name type="scientific">Equus caballus</name>
    <name type="common">Horse</name>
    <dbReference type="NCBI Taxonomy" id="9796"/>
    <lineage>
        <taxon>Eukaryota</taxon>
        <taxon>Metazoa</taxon>
        <taxon>Chordata</taxon>
        <taxon>Craniata</taxon>
        <taxon>Vertebrata</taxon>
        <taxon>Euteleostomi</taxon>
        <taxon>Mammalia</taxon>
        <taxon>Eutheria</taxon>
        <taxon>Laurasiatheria</taxon>
        <taxon>Perissodactyla</taxon>
        <taxon>Equidae</taxon>
        <taxon>Equus</taxon>
    </lineage>
</organism>
<evidence type="ECO:0000256" key="3">
    <source>
        <dbReference type="ARBA" id="ARBA00023157"/>
    </source>
</evidence>
<dbReference type="AlphaFoldDB" id="A0A9L0RAR0"/>
<dbReference type="GO" id="GO:0048245">
    <property type="term" value="P:eosinophil chemotaxis"/>
    <property type="evidence" value="ECO:0000318"/>
    <property type="project" value="GO_Central"/>
</dbReference>
<comment type="similarity">
    <text evidence="1 4">Belongs to the intercrine beta (chemokine CC) family.</text>
</comment>
<dbReference type="GO" id="GO:0061844">
    <property type="term" value="P:antimicrobial humoral immune response mediated by antimicrobial peptide"/>
    <property type="evidence" value="ECO:0000318"/>
    <property type="project" value="GO_Central"/>
</dbReference>
<reference evidence="7" key="3">
    <citation type="submission" date="2025-09" db="UniProtKB">
        <authorList>
            <consortium name="Ensembl"/>
        </authorList>
    </citation>
    <scope>IDENTIFICATION</scope>
    <source>
        <strain evidence="7">Thoroughbred</strain>
    </source>
</reference>
<dbReference type="CTD" id="6360"/>
<sequence length="164" mass="18214">MPSFSANTEGGDYSSSSTTSKVVRVQRAARSESGQPAARTSPLSPPLKLNCATERMKVSMAAFFLLILILTTTSALGSQPRIPESVNSSPTCCLKYHEKVLPRKLVLGYRRALNCYLPAIIFITKKKREICANPKNKWVQEYIEDPNLRLLPSRNSGRVKTIRS</sequence>
<evidence type="ECO:0000259" key="6">
    <source>
        <dbReference type="SMART" id="SM00199"/>
    </source>
</evidence>
<dbReference type="SUPFAM" id="SSF54117">
    <property type="entry name" value="Interleukin 8-like chemokines"/>
    <property type="match status" value="1"/>
</dbReference>
<gene>
    <name evidence="7" type="primary">CCL16</name>
</gene>
<dbReference type="PANTHER" id="PTHR12015:SF21">
    <property type="entry name" value="C-C MOTIF CHEMOKINE 16"/>
    <property type="match status" value="1"/>
</dbReference>
<dbReference type="InterPro" id="IPR000827">
    <property type="entry name" value="Chemokine_CC_CS"/>
</dbReference>
<evidence type="ECO:0000256" key="1">
    <source>
        <dbReference type="ARBA" id="ARBA00010868"/>
    </source>
</evidence>
<keyword evidence="4" id="KW-0145">Chemotaxis</keyword>
<dbReference type="GO" id="GO:0048020">
    <property type="term" value="F:CCR chemokine receptor binding"/>
    <property type="evidence" value="ECO:0000318"/>
    <property type="project" value="GO_Central"/>
</dbReference>
<dbReference type="PANTHER" id="PTHR12015">
    <property type="entry name" value="SMALL INDUCIBLE CYTOKINE A"/>
    <property type="match status" value="1"/>
</dbReference>
<dbReference type="Pfam" id="PF00048">
    <property type="entry name" value="IL8"/>
    <property type="match status" value="1"/>
</dbReference>
<feature type="region of interest" description="Disordered" evidence="5">
    <location>
        <begin position="1"/>
        <end position="44"/>
    </location>
</feature>
<dbReference type="Ensembl" id="ENSECAT00000105748.1">
    <property type="protein sequence ID" value="ENSECAP00000058862.1"/>
    <property type="gene ID" value="ENSECAG00000030869.2"/>
</dbReference>
<dbReference type="Gene3D" id="2.40.50.40">
    <property type="match status" value="1"/>
</dbReference>
<evidence type="ECO:0000256" key="5">
    <source>
        <dbReference type="SAM" id="MobiDB-lite"/>
    </source>
</evidence>
<dbReference type="InterPro" id="IPR036048">
    <property type="entry name" value="Interleukin_8-like_sf"/>
</dbReference>
<evidence type="ECO:0000256" key="2">
    <source>
        <dbReference type="ARBA" id="ARBA00022514"/>
    </source>
</evidence>
<dbReference type="GeneID" id="100146114"/>
<dbReference type="GO" id="GO:0008009">
    <property type="term" value="F:chemokine activity"/>
    <property type="evidence" value="ECO:0000318"/>
    <property type="project" value="GO_Central"/>
</dbReference>
<dbReference type="PROSITE" id="PS00472">
    <property type="entry name" value="SMALL_CYTOKINES_CC"/>
    <property type="match status" value="1"/>
</dbReference>
<evidence type="ECO:0000313" key="7">
    <source>
        <dbReference type="Ensembl" id="ENSECAP00000058862.1"/>
    </source>
</evidence>
<keyword evidence="4" id="KW-0964">Secreted</keyword>
<dbReference type="OrthoDB" id="9930747at2759"/>
<dbReference type="RefSeq" id="XP_070083707.1">
    <property type="nucleotide sequence ID" value="XM_070227606.1"/>
</dbReference>
<dbReference type="GO" id="GO:0070098">
    <property type="term" value="P:chemokine-mediated signaling pathway"/>
    <property type="evidence" value="ECO:0000318"/>
    <property type="project" value="GO_Central"/>
</dbReference>
<dbReference type="GO" id="GO:0005615">
    <property type="term" value="C:extracellular space"/>
    <property type="evidence" value="ECO:0000318"/>
    <property type="project" value="GO_Central"/>
</dbReference>
<dbReference type="Proteomes" id="UP000002281">
    <property type="component" value="Chromosome 11"/>
</dbReference>
<dbReference type="InterPro" id="IPR001811">
    <property type="entry name" value="Chemokine_IL8-like_dom"/>
</dbReference>
<reference evidence="7 8" key="1">
    <citation type="journal article" date="2009" name="Science">
        <title>Genome sequence, comparative analysis, and population genetics of the domestic horse.</title>
        <authorList>
            <consortium name="Broad Institute Genome Sequencing Platform"/>
            <consortium name="Broad Institute Whole Genome Assembly Team"/>
            <person name="Wade C.M."/>
            <person name="Giulotto E."/>
            <person name="Sigurdsson S."/>
            <person name="Zoli M."/>
            <person name="Gnerre S."/>
            <person name="Imsland F."/>
            <person name="Lear T.L."/>
            <person name="Adelson D.L."/>
            <person name="Bailey E."/>
            <person name="Bellone R.R."/>
            <person name="Bloecker H."/>
            <person name="Distl O."/>
            <person name="Edgar R.C."/>
            <person name="Garber M."/>
            <person name="Leeb T."/>
            <person name="Mauceli E."/>
            <person name="MacLeod J.N."/>
            <person name="Penedo M.C.T."/>
            <person name="Raison J.M."/>
            <person name="Sharpe T."/>
            <person name="Vogel J."/>
            <person name="Andersson L."/>
            <person name="Antczak D.F."/>
            <person name="Biagi T."/>
            <person name="Binns M.M."/>
            <person name="Chowdhary B.P."/>
            <person name="Coleman S.J."/>
            <person name="Della Valle G."/>
            <person name="Fryc S."/>
            <person name="Guerin G."/>
            <person name="Hasegawa T."/>
            <person name="Hill E.W."/>
            <person name="Jurka J."/>
            <person name="Kiialainen A."/>
            <person name="Lindgren G."/>
            <person name="Liu J."/>
            <person name="Magnani E."/>
            <person name="Mickelson J.R."/>
            <person name="Murray J."/>
            <person name="Nergadze S.G."/>
            <person name="Onofrio R."/>
            <person name="Pedroni S."/>
            <person name="Piras M.F."/>
            <person name="Raudsepp T."/>
            <person name="Rocchi M."/>
            <person name="Roeed K.H."/>
            <person name="Ryder O.A."/>
            <person name="Searle S."/>
            <person name="Skow L."/>
            <person name="Swinburne J.E."/>
            <person name="Syvaenen A.C."/>
            <person name="Tozaki T."/>
            <person name="Valberg S.J."/>
            <person name="Vaudin M."/>
            <person name="White J.R."/>
            <person name="Zody M.C."/>
            <person name="Lander E.S."/>
            <person name="Lindblad-Toh K."/>
        </authorList>
    </citation>
    <scope>NUCLEOTIDE SEQUENCE [LARGE SCALE GENOMIC DNA]</scope>
    <source>
        <strain evidence="7 8">Thoroughbred</strain>
    </source>
</reference>
<keyword evidence="8" id="KW-1185">Reference proteome</keyword>
<evidence type="ECO:0000313" key="8">
    <source>
        <dbReference type="Proteomes" id="UP000002281"/>
    </source>
</evidence>
<feature type="domain" description="Chemokine interleukin-8-like" evidence="6">
    <location>
        <begin position="89"/>
        <end position="146"/>
    </location>
</feature>
<dbReference type="CDD" id="cd00272">
    <property type="entry name" value="Chemokine_CC"/>
    <property type="match status" value="1"/>
</dbReference>
<dbReference type="FunFam" id="2.40.50.40:FF:000034">
    <property type="entry name" value="C-C motif chemokine"/>
    <property type="match status" value="1"/>
</dbReference>